<reference evidence="15" key="3">
    <citation type="submission" date="2015-06" db="UniProtKB">
        <authorList>
            <consortium name="EnsemblMetazoa"/>
        </authorList>
    </citation>
    <scope>IDENTIFICATION</scope>
</reference>
<sequence length="187" mass="21092">MSEQLNIDEVNELDFISFVSRFGNVVESCPIVAAAVCQMRPFRSRDAMFEEICATIDGMSKERKYSYDLNGVRQGILMCHPDLAGKLACRGELTADSTAEQSRAGLLNLTAEEFRRLTTFNDEYKRKFGFPFVICVGENKKAAIFEGIERRLKNSAAEELHTGVEQVKRIINLRLNNLVSQSKSSRL</sequence>
<evidence type="ECO:0000256" key="12">
    <source>
        <dbReference type="ARBA" id="ARBA00032116"/>
    </source>
</evidence>
<evidence type="ECO:0000256" key="2">
    <source>
        <dbReference type="ARBA" id="ARBA00002506"/>
    </source>
</evidence>
<reference evidence="16" key="1">
    <citation type="submission" date="2012-12" db="EMBL/GenBank/DDBJ databases">
        <authorList>
            <person name="Hellsten U."/>
            <person name="Grimwood J."/>
            <person name="Chapman J.A."/>
            <person name="Shapiro H."/>
            <person name="Aerts A."/>
            <person name="Otillar R.P."/>
            <person name="Terry A.Y."/>
            <person name="Boore J.L."/>
            <person name="Simakov O."/>
            <person name="Marletaz F."/>
            <person name="Cho S.-J."/>
            <person name="Edsinger-Gonzales E."/>
            <person name="Havlak P."/>
            <person name="Kuo D.-H."/>
            <person name="Larsson T."/>
            <person name="Lv J."/>
            <person name="Arendt D."/>
            <person name="Savage R."/>
            <person name="Osoegawa K."/>
            <person name="de Jong P."/>
            <person name="Lindberg D.R."/>
            <person name="Seaver E.C."/>
            <person name="Weisblat D.A."/>
            <person name="Putnam N.H."/>
            <person name="Grigoriev I.V."/>
            <person name="Rokhsar D.S."/>
        </authorList>
    </citation>
    <scope>NUCLEOTIDE SEQUENCE</scope>
    <source>
        <strain evidence="16">I ESC-2004</strain>
    </source>
</reference>
<dbReference type="STRING" id="283909.R7URN9"/>
<keyword evidence="16" id="KW-1185">Reference proteome</keyword>
<dbReference type="EnsemblMetazoa" id="CapteT202798">
    <property type="protein sequence ID" value="CapteP202798"/>
    <property type="gene ID" value="CapteG202798"/>
</dbReference>
<organism evidence="14">
    <name type="scientific">Capitella teleta</name>
    <name type="common">Polychaete worm</name>
    <dbReference type="NCBI Taxonomy" id="283909"/>
    <lineage>
        <taxon>Eukaryota</taxon>
        <taxon>Metazoa</taxon>
        <taxon>Spiralia</taxon>
        <taxon>Lophotrochozoa</taxon>
        <taxon>Annelida</taxon>
        <taxon>Polychaeta</taxon>
        <taxon>Sedentaria</taxon>
        <taxon>Scolecida</taxon>
        <taxon>Capitellidae</taxon>
        <taxon>Capitella</taxon>
    </lineage>
</organism>
<protein>
    <recommendedName>
        <fullName evidence="6">2-oxo-4-hydroxy-4-carboxy-5-ureidoimidazoline decarboxylase</fullName>
        <ecNumber evidence="6">4.1.1.97</ecNumber>
    </recommendedName>
    <alternativeName>
        <fullName evidence="12">Parahox neighbor</fullName>
    </alternativeName>
    <alternativeName>
        <fullName evidence="11">Ureidoimidazoline (2-oxo-4-hydroxy-4-carboxy-5-) decarboxylase</fullName>
    </alternativeName>
</protein>
<dbReference type="GO" id="GO:0000255">
    <property type="term" value="P:allantoin metabolic process"/>
    <property type="evidence" value="ECO:0007669"/>
    <property type="project" value="InterPro"/>
</dbReference>
<dbReference type="EC" id="4.1.1.97" evidence="6"/>
<dbReference type="Pfam" id="PF09349">
    <property type="entry name" value="OHCU_decarbox"/>
    <property type="match status" value="1"/>
</dbReference>
<dbReference type="UniPathway" id="UPA00394">
    <property type="reaction ID" value="UER00652"/>
</dbReference>
<dbReference type="SUPFAM" id="SSF158694">
    <property type="entry name" value="UraD-Like"/>
    <property type="match status" value="1"/>
</dbReference>
<comment type="similarity">
    <text evidence="5">Belongs to the OHCU decarboxylase family.</text>
</comment>
<dbReference type="FunFam" id="1.10.3330.10:FF:000001">
    <property type="entry name" value="2-oxo-4-hydroxy-4-carboxy-5-ureidoimidazoline decarboxylase"/>
    <property type="match status" value="1"/>
</dbReference>
<evidence type="ECO:0000313" key="15">
    <source>
        <dbReference type="EnsemblMetazoa" id="CapteP202798"/>
    </source>
</evidence>
<dbReference type="PANTHER" id="PTHR43466:SF1">
    <property type="entry name" value="2-OXO-4-HYDROXY-4-CARBOXY-5-UREIDOIMIDAZOLINE DECARBOXYLASE-RELATED"/>
    <property type="match status" value="1"/>
</dbReference>
<comment type="subcellular location">
    <subcellularLocation>
        <location evidence="3">Peroxisome</location>
    </subcellularLocation>
</comment>
<keyword evidence="9" id="KW-0576">Peroxisome</keyword>
<dbReference type="GO" id="GO:0051997">
    <property type="term" value="F:2-oxo-4-hydroxy-4-carboxy-5-ureidoimidazoline decarboxylase activity"/>
    <property type="evidence" value="ECO:0007669"/>
    <property type="project" value="UniProtKB-EC"/>
</dbReference>
<evidence type="ECO:0000256" key="9">
    <source>
        <dbReference type="ARBA" id="ARBA00023140"/>
    </source>
</evidence>
<dbReference type="GO" id="GO:0019628">
    <property type="term" value="P:urate catabolic process"/>
    <property type="evidence" value="ECO:0007669"/>
    <property type="project" value="UniProtKB-UniPathway"/>
</dbReference>
<dbReference type="AlphaFoldDB" id="R7URN9"/>
<dbReference type="HOGENOM" id="CLU_092522_1_0_1"/>
<dbReference type="Gene3D" id="1.10.3330.10">
    <property type="entry name" value="Oxo-4-hydroxy-4-carboxy-5-ureidoimidazoline decarboxylase"/>
    <property type="match status" value="1"/>
</dbReference>
<dbReference type="EMBL" id="AMQN01006469">
    <property type="status" value="NOT_ANNOTATED_CDS"/>
    <property type="molecule type" value="Genomic_DNA"/>
</dbReference>
<keyword evidence="10" id="KW-0456">Lyase</keyword>
<proteinExistence type="inferred from homology"/>
<evidence type="ECO:0000256" key="1">
    <source>
        <dbReference type="ARBA" id="ARBA00001163"/>
    </source>
</evidence>
<dbReference type="GO" id="GO:0005777">
    <property type="term" value="C:peroxisome"/>
    <property type="evidence" value="ECO:0007669"/>
    <property type="project" value="UniProtKB-SubCell"/>
</dbReference>
<accession>R7URN9</accession>
<dbReference type="PANTHER" id="PTHR43466">
    <property type="entry name" value="2-OXO-4-HYDROXY-4-CARBOXY-5-UREIDOIMIDAZOLINE DECARBOXYLASE-RELATED"/>
    <property type="match status" value="1"/>
</dbReference>
<keyword evidence="7" id="KW-0659">Purine metabolism</keyword>
<evidence type="ECO:0000256" key="5">
    <source>
        <dbReference type="ARBA" id="ARBA00005793"/>
    </source>
</evidence>
<comment type="function">
    <text evidence="2">Catalyzes the stereoselective decarboxylation of 2-oxo-4-hydroxy-4-carboxy-5-ureidoimidazoline (OHCU) to (S)-allantoin.</text>
</comment>
<dbReference type="NCBIfam" id="TIGR03164">
    <property type="entry name" value="UHCUDC"/>
    <property type="match status" value="1"/>
</dbReference>
<comment type="catalytic activity">
    <reaction evidence="1">
        <text>5-hydroxy-2-oxo-4-ureido-2,5-dihydro-1H-imidazole-5-carboxylate + H(+) = (S)-allantoin + CO2</text>
        <dbReference type="Rhea" id="RHEA:26301"/>
        <dbReference type="ChEBI" id="CHEBI:15378"/>
        <dbReference type="ChEBI" id="CHEBI:15678"/>
        <dbReference type="ChEBI" id="CHEBI:16526"/>
        <dbReference type="ChEBI" id="CHEBI:58639"/>
        <dbReference type="EC" id="4.1.1.97"/>
    </reaction>
</comment>
<gene>
    <name evidence="14" type="ORF">CAPTEDRAFT_202798</name>
</gene>
<dbReference type="OMA" id="RCQNERA"/>
<evidence type="ECO:0000259" key="13">
    <source>
        <dbReference type="Pfam" id="PF09349"/>
    </source>
</evidence>
<dbReference type="InterPro" id="IPR036778">
    <property type="entry name" value="OHCU_decarboxylase_sf"/>
</dbReference>
<comment type="pathway">
    <text evidence="4">Purine metabolism; urate degradation; (S)-allantoin from urate: step 3/3.</text>
</comment>
<feature type="domain" description="Oxo-4-hydroxy-4-carboxy-5-ureidoimidazoline decarboxylase" evidence="13">
    <location>
        <begin position="11"/>
        <end position="176"/>
    </location>
</feature>
<evidence type="ECO:0000313" key="16">
    <source>
        <dbReference type="Proteomes" id="UP000014760"/>
    </source>
</evidence>
<evidence type="ECO:0000256" key="3">
    <source>
        <dbReference type="ARBA" id="ARBA00004275"/>
    </source>
</evidence>
<keyword evidence="8" id="KW-0210">Decarboxylase</keyword>
<evidence type="ECO:0000313" key="14">
    <source>
        <dbReference type="EMBL" id="ELU09184.1"/>
    </source>
</evidence>
<evidence type="ECO:0000256" key="11">
    <source>
        <dbReference type="ARBA" id="ARBA00030624"/>
    </source>
</evidence>
<dbReference type="InterPro" id="IPR018020">
    <property type="entry name" value="OHCU_decarboxylase"/>
</dbReference>
<evidence type="ECO:0000256" key="4">
    <source>
        <dbReference type="ARBA" id="ARBA00004754"/>
    </source>
</evidence>
<evidence type="ECO:0000256" key="6">
    <source>
        <dbReference type="ARBA" id="ARBA00012257"/>
    </source>
</evidence>
<dbReference type="GO" id="GO:0006144">
    <property type="term" value="P:purine nucleobase metabolic process"/>
    <property type="evidence" value="ECO:0007669"/>
    <property type="project" value="UniProtKB-KW"/>
</dbReference>
<evidence type="ECO:0000256" key="10">
    <source>
        <dbReference type="ARBA" id="ARBA00023239"/>
    </source>
</evidence>
<name>R7URN9_CAPTE</name>
<reference evidence="14 16" key="2">
    <citation type="journal article" date="2013" name="Nature">
        <title>Insights into bilaterian evolution from three spiralian genomes.</title>
        <authorList>
            <person name="Simakov O."/>
            <person name="Marletaz F."/>
            <person name="Cho S.J."/>
            <person name="Edsinger-Gonzales E."/>
            <person name="Havlak P."/>
            <person name="Hellsten U."/>
            <person name="Kuo D.H."/>
            <person name="Larsson T."/>
            <person name="Lv J."/>
            <person name="Arendt D."/>
            <person name="Savage R."/>
            <person name="Osoegawa K."/>
            <person name="de Jong P."/>
            <person name="Grimwood J."/>
            <person name="Chapman J.A."/>
            <person name="Shapiro H."/>
            <person name="Aerts A."/>
            <person name="Otillar R.P."/>
            <person name="Terry A.Y."/>
            <person name="Boore J.L."/>
            <person name="Grigoriev I.V."/>
            <person name="Lindberg D.R."/>
            <person name="Seaver E.C."/>
            <person name="Weisblat D.A."/>
            <person name="Putnam N.H."/>
            <person name="Rokhsar D.S."/>
        </authorList>
    </citation>
    <scope>NUCLEOTIDE SEQUENCE</scope>
    <source>
        <strain evidence="14 16">I ESC-2004</strain>
    </source>
</reference>
<evidence type="ECO:0000256" key="8">
    <source>
        <dbReference type="ARBA" id="ARBA00022793"/>
    </source>
</evidence>
<dbReference type="OrthoDB" id="9970124at2759"/>
<dbReference type="EMBL" id="KB298452">
    <property type="protein sequence ID" value="ELU09184.1"/>
    <property type="molecule type" value="Genomic_DNA"/>
</dbReference>
<dbReference type="InterPro" id="IPR017580">
    <property type="entry name" value="OHCU_decarboxylase-1"/>
</dbReference>
<dbReference type="Proteomes" id="UP000014760">
    <property type="component" value="Unassembled WGS sequence"/>
</dbReference>
<evidence type="ECO:0000256" key="7">
    <source>
        <dbReference type="ARBA" id="ARBA00022631"/>
    </source>
</evidence>